<dbReference type="PROSITE" id="PS00137">
    <property type="entry name" value="SUBTILASE_HIS"/>
    <property type="match status" value="1"/>
</dbReference>
<dbReference type="RefSeq" id="WP_378055920.1">
    <property type="nucleotide sequence ID" value="NZ_JBHSIS010000005.1"/>
</dbReference>
<dbReference type="PROSITE" id="PS51829">
    <property type="entry name" value="P_HOMO_B"/>
    <property type="match status" value="1"/>
</dbReference>
<dbReference type="PROSITE" id="PS00136">
    <property type="entry name" value="SUBTILASE_ASP"/>
    <property type="match status" value="1"/>
</dbReference>
<evidence type="ECO:0000256" key="6">
    <source>
        <dbReference type="RuleBase" id="RU003355"/>
    </source>
</evidence>
<sequence length="511" mass="53083">MAAFAPIPAQAAEGNLRVPAGAEVVSGRYLVLLHPGTESVDTTAAALAARHGGTVEHVYRAALRGFSVAATDQQARRLAADPAVLLVEADTIVRGSGLQSLPPWQLDRIDQRSTVLDDEYAYPDSSGNGVTAYVMDTGIRTSHHEFDGRAQVGFDGYDDGWNGQDCSTTGHGTHVAGIIGGTTYGVAKQVELVSVRVLPCENYGPNSVITAGVDWITQHAAHPAVVNMSLGARGSSTVLETAVRNSVISGITYVIAAGNDNVDACTFTPAKVANAITVGASDPMDERARNWGQSPTAADAGSNWGTCVDLFAPGQAIESAHNATDDATVTLFGTSMAAPHVAGAAALLLADNPALTPVEVTNTLLAQATAGVLSPTDLGTGSPNKLLHTNPTPPADCTVSDDTWRPVPDLGETSSTVEVTDCPGTVAETASVHVRAEHPFRGDLSVTLVAPDGTERVLKEADGTDVGVDLDTTYPLAGMSTLDANGRWRLVVRDNFGFDEGALLGWTLTLR</sequence>
<evidence type="ECO:0000256" key="5">
    <source>
        <dbReference type="PROSITE-ProRule" id="PRU01240"/>
    </source>
</evidence>
<dbReference type="PROSITE" id="PS00138">
    <property type="entry name" value="SUBTILASE_SER"/>
    <property type="match status" value="1"/>
</dbReference>
<dbReference type="Proteomes" id="UP001595859">
    <property type="component" value="Unassembled WGS sequence"/>
</dbReference>
<dbReference type="SUPFAM" id="SSF49785">
    <property type="entry name" value="Galactose-binding domain-like"/>
    <property type="match status" value="1"/>
</dbReference>
<proteinExistence type="inferred from homology"/>
<dbReference type="PRINTS" id="PR00723">
    <property type="entry name" value="SUBTILISIN"/>
</dbReference>
<dbReference type="PANTHER" id="PTHR43806:SF11">
    <property type="entry name" value="CEREVISIN-RELATED"/>
    <property type="match status" value="1"/>
</dbReference>
<dbReference type="InterPro" id="IPR023827">
    <property type="entry name" value="Peptidase_S8_Asp-AS"/>
</dbReference>
<dbReference type="InterPro" id="IPR000209">
    <property type="entry name" value="Peptidase_S8/S53_dom"/>
</dbReference>
<dbReference type="PANTHER" id="PTHR43806">
    <property type="entry name" value="PEPTIDASE S8"/>
    <property type="match status" value="1"/>
</dbReference>
<dbReference type="Gene3D" id="3.30.70.80">
    <property type="entry name" value="Peptidase S8 propeptide/proteinase inhibitor I9"/>
    <property type="match status" value="1"/>
</dbReference>
<evidence type="ECO:0000313" key="9">
    <source>
        <dbReference type="Proteomes" id="UP001595859"/>
    </source>
</evidence>
<dbReference type="Gene3D" id="3.40.50.200">
    <property type="entry name" value="Peptidase S8/S53 domain"/>
    <property type="match status" value="1"/>
</dbReference>
<dbReference type="InterPro" id="IPR036852">
    <property type="entry name" value="Peptidase_S8/S53_dom_sf"/>
</dbReference>
<dbReference type="InterPro" id="IPR023828">
    <property type="entry name" value="Peptidase_S8_Ser-AS"/>
</dbReference>
<dbReference type="InterPro" id="IPR022398">
    <property type="entry name" value="Peptidase_S8_His-AS"/>
</dbReference>
<comment type="similarity">
    <text evidence="1 5 6">Belongs to the peptidase S8 family.</text>
</comment>
<dbReference type="Pfam" id="PF05922">
    <property type="entry name" value="Inhibitor_I9"/>
    <property type="match status" value="1"/>
</dbReference>
<evidence type="ECO:0000259" key="7">
    <source>
        <dbReference type="PROSITE" id="PS51829"/>
    </source>
</evidence>
<dbReference type="InterPro" id="IPR050131">
    <property type="entry name" value="Peptidase_S8_subtilisin-like"/>
</dbReference>
<dbReference type="InterPro" id="IPR008979">
    <property type="entry name" value="Galactose-bd-like_sf"/>
</dbReference>
<comment type="caution">
    <text evidence="8">The sequence shown here is derived from an EMBL/GenBank/DDBJ whole genome shotgun (WGS) entry which is preliminary data.</text>
</comment>
<accession>A0ABV9RXC6</accession>
<organism evidence="8 9">
    <name type="scientific">Actinophytocola glycyrrhizae</name>
    <dbReference type="NCBI Taxonomy" id="2044873"/>
    <lineage>
        <taxon>Bacteria</taxon>
        <taxon>Bacillati</taxon>
        <taxon>Actinomycetota</taxon>
        <taxon>Actinomycetes</taxon>
        <taxon>Pseudonocardiales</taxon>
        <taxon>Pseudonocardiaceae</taxon>
    </lineage>
</organism>
<dbReference type="InterPro" id="IPR015500">
    <property type="entry name" value="Peptidase_S8_subtilisin-rel"/>
</dbReference>
<keyword evidence="3 5" id="KW-0378">Hydrolase</keyword>
<feature type="domain" description="P/Homo B" evidence="7">
    <location>
        <begin position="392"/>
        <end position="511"/>
    </location>
</feature>
<keyword evidence="2 5" id="KW-0645">Protease</keyword>
<reference evidence="9" key="1">
    <citation type="journal article" date="2019" name="Int. J. Syst. Evol. Microbiol.">
        <title>The Global Catalogue of Microorganisms (GCM) 10K type strain sequencing project: providing services to taxonomists for standard genome sequencing and annotation.</title>
        <authorList>
            <consortium name="The Broad Institute Genomics Platform"/>
            <consortium name="The Broad Institute Genome Sequencing Center for Infectious Disease"/>
            <person name="Wu L."/>
            <person name="Ma J."/>
        </authorList>
    </citation>
    <scope>NUCLEOTIDE SEQUENCE [LARGE SCALE GENOMIC DNA]</scope>
    <source>
        <strain evidence="9">ZS-22-S1</strain>
    </source>
</reference>
<dbReference type="PROSITE" id="PS51892">
    <property type="entry name" value="SUBTILASE"/>
    <property type="match status" value="1"/>
</dbReference>
<dbReference type="Gene3D" id="2.60.120.260">
    <property type="entry name" value="Galactose-binding domain-like"/>
    <property type="match status" value="1"/>
</dbReference>
<feature type="active site" description="Charge relay system" evidence="5">
    <location>
        <position position="136"/>
    </location>
</feature>
<dbReference type="CDD" id="cd04077">
    <property type="entry name" value="Peptidases_S8_PCSK9_ProteinaseK_like"/>
    <property type="match status" value="1"/>
</dbReference>
<dbReference type="SUPFAM" id="SSF54897">
    <property type="entry name" value="Protease propeptides/inhibitors"/>
    <property type="match status" value="1"/>
</dbReference>
<keyword evidence="4 5" id="KW-0720">Serine protease</keyword>
<dbReference type="EMBL" id="JBHSIS010000005">
    <property type="protein sequence ID" value="MFC4853957.1"/>
    <property type="molecule type" value="Genomic_DNA"/>
</dbReference>
<evidence type="ECO:0000313" key="8">
    <source>
        <dbReference type="EMBL" id="MFC4853957.1"/>
    </source>
</evidence>
<dbReference type="InterPro" id="IPR034193">
    <property type="entry name" value="PCSK9_ProteinaseK-like"/>
</dbReference>
<dbReference type="Pfam" id="PF01483">
    <property type="entry name" value="P_proprotein"/>
    <property type="match status" value="1"/>
</dbReference>
<feature type="active site" description="Charge relay system" evidence="5">
    <location>
        <position position="171"/>
    </location>
</feature>
<evidence type="ECO:0000256" key="3">
    <source>
        <dbReference type="ARBA" id="ARBA00022801"/>
    </source>
</evidence>
<dbReference type="SUPFAM" id="SSF52743">
    <property type="entry name" value="Subtilisin-like"/>
    <property type="match status" value="1"/>
</dbReference>
<protein>
    <submittedName>
        <fullName evidence="8">S8 family serine peptidase</fullName>
    </submittedName>
</protein>
<evidence type="ECO:0000256" key="1">
    <source>
        <dbReference type="ARBA" id="ARBA00011073"/>
    </source>
</evidence>
<dbReference type="InterPro" id="IPR037045">
    <property type="entry name" value="S8pro/Inhibitor_I9_sf"/>
</dbReference>
<evidence type="ECO:0000256" key="2">
    <source>
        <dbReference type="ARBA" id="ARBA00022670"/>
    </source>
</evidence>
<dbReference type="InterPro" id="IPR010259">
    <property type="entry name" value="S8pro/Inhibitor_I9"/>
</dbReference>
<feature type="active site" description="Charge relay system" evidence="5">
    <location>
        <position position="335"/>
    </location>
</feature>
<evidence type="ECO:0000256" key="4">
    <source>
        <dbReference type="ARBA" id="ARBA00022825"/>
    </source>
</evidence>
<name>A0ABV9RXC6_9PSEU</name>
<dbReference type="InterPro" id="IPR002884">
    <property type="entry name" value="P_dom"/>
</dbReference>
<gene>
    <name evidence="8" type="ORF">ACFPCV_10620</name>
</gene>
<keyword evidence="9" id="KW-1185">Reference proteome</keyword>
<dbReference type="Pfam" id="PF00082">
    <property type="entry name" value="Peptidase_S8"/>
    <property type="match status" value="1"/>
</dbReference>